<comment type="catalytic activity">
    <reaction evidence="10">
        <text>N(6)-acetyl-L-lysyl-[histone] + H2O = L-lysyl-[histone] + acetate</text>
        <dbReference type="Rhea" id="RHEA:58196"/>
        <dbReference type="Rhea" id="RHEA-COMP:9845"/>
        <dbReference type="Rhea" id="RHEA-COMP:11338"/>
        <dbReference type="ChEBI" id="CHEBI:15377"/>
        <dbReference type="ChEBI" id="CHEBI:29969"/>
        <dbReference type="ChEBI" id="CHEBI:30089"/>
        <dbReference type="ChEBI" id="CHEBI:61930"/>
        <dbReference type="EC" id="3.5.1.98"/>
    </reaction>
</comment>
<dbReference type="PANTHER" id="PTHR10625">
    <property type="entry name" value="HISTONE DEACETYLASE HDAC1-RELATED"/>
    <property type="match status" value="1"/>
</dbReference>
<evidence type="ECO:0000313" key="15">
    <source>
        <dbReference type="EMBL" id="GIY16751.1"/>
    </source>
</evidence>
<comment type="caution">
    <text evidence="15">The sequence shown here is derived from an EMBL/GenBank/DDBJ whole genome shotgun (WGS) entry which is preliminary data.</text>
</comment>
<dbReference type="EMBL" id="BPLQ01005721">
    <property type="protein sequence ID" value="GIY16751.1"/>
    <property type="molecule type" value="Genomic_DNA"/>
</dbReference>
<keyword evidence="8" id="KW-0804">Transcription</keyword>
<dbReference type="PRINTS" id="PR01270">
    <property type="entry name" value="HDASUPER"/>
</dbReference>
<evidence type="ECO:0000256" key="6">
    <source>
        <dbReference type="ARBA" id="ARBA00022853"/>
    </source>
</evidence>
<keyword evidence="6" id="KW-0156">Chromatin regulator</keyword>
<dbReference type="GO" id="GO:0141221">
    <property type="term" value="F:histone deacetylase activity, hydrolytic mechanism"/>
    <property type="evidence" value="ECO:0007669"/>
    <property type="project" value="UniProtKB-EC"/>
</dbReference>
<dbReference type="EC" id="3.5.1.98" evidence="3"/>
<sequence>MSKLFSKKGIKEKKKDKKCGKVDKTMEVYFDISPDQIPIIYSPNYNIRFLGLQKLHPFDSEKWDKVFNLLIGAGIITKNTSVEPVEAKDEVLQVVHPESYLNKLKWSAYVARVTEVPFLFALPNALVQQRVLRPFRYQTGGTILAGKLAMERGWAINIGGGFHHCSKDDGGGFCAYADITLCIRYLFNNYPSVEKVLIVDLDAHQGNGHERDFLLENRVYIVDAYNREIYPQDEYAKGAIKKKVELDDSVEDAEYLVRSIRSVNEAIEEFGPQFMFYNAGTDILKGDPLGGLQITAQAIIDRDELIFKAARRNKIPIVFVTSGGYQKCTAKIIADSIVNLKNKELLD</sequence>
<evidence type="ECO:0000256" key="7">
    <source>
        <dbReference type="ARBA" id="ARBA00023015"/>
    </source>
</evidence>
<dbReference type="GO" id="GO:0000118">
    <property type="term" value="C:histone deacetylase complex"/>
    <property type="evidence" value="ECO:0007669"/>
    <property type="project" value="TreeGrafter"/>
</dbReference>
<dbReference type="Gene3D" id="3.40.800.20">
    <property type="entry name" value="Histone deacetylase domain"/>
    <property type="match status" value="1"/>
</dbReference>
<dbReference type="CDD" id="cd09993">
    <property type="entry name" value="HDAC_classIV"/>
    <property type="match status" value="1"/>
</dbReference>
<gene>
    <name evidence="15" type="primary">HDAC11</name>
    <name evidence="15" type="ORF">CDAR_558032</name>
</gene>
<evidence type="ECO:0000256" key="11">
    <source>
        <dbReference type="ARBA" id="ARBA00059784"/>
    </source>
</evidence>
<feature type="domain" description="Histone deacetylase" evidence="14">
    <location>
        <begin position="56"/>
        <end position="335"/>
    </location>
</feature>
<dbReference type="InterPro" id="IPR023801">
    <property type="entry name" value="His_deacetylse_dom"/>
</dbReference>
<dbReference type="FunFam" id="3.40.800.20:FF:000009">
    <property type="entry name" value="Histone deacetylase 11"/>
    <property type="match status" value="1"/>
</dbReference>
<keyword evidence="16" id="KW-1185">Reference proteome</keyword>
<evidence type="ECO:0000256" key="1">
    <source>
        <dbReference type="ARBA" id="ARBA00004123"/>
    </source>
</evidence>
<dbReference type="InterPro" id="IPR044150">
    <property type="entry name" value="HDAC_classIV"/>
</dbReference>
<organism evidence="15 16">
    <name type="scientific">Caerostris darwini</name>
    <dbReference type="NCBI Taxonomy" id="1538125"/>
    <lineage>
        <taxon>Eukaryota</taxon>
        <taxon>Metazoa</taxon>
        <taxon>Ecdysozoa</taxon>
        <taxon>Arthropoda</taxon>
        <taxon>Chelicerata</taxon>
        <taxon>Arachnida</taxon>
        <taxon>Araneae</taxon>
        <taxon>Araneomorphae</taxon>
        <taxon>Entelegynae</taxon>
        <taxon>Araneoidea</taxon>
        <taxon>Araneidae</taxon>
        <taxon>Caerostris</taxon>
    </lineage>
</organism>
<evidence type="ECO:0000256" key="12">
    <source>
        <dbReference type="ARBA" id="ARBA00065154"/>
    </source>
</evidence>
<name>A0AAV4R8U3_9ARAC</name>
<protein>
    <recommendedName>
        <fullName evidence="13">Histone deacetylase 11</fullName>
        <ecNumber evidence="3">3.5.1.98</ecNumber>
    </recommendedName>
</protein>
<evidence type="ECO:0000259" key="14">
    <source>
        <dbReference type="Pfam" id="PF00850"/>
    </source>
</evidence>
<dbReference type="InterPro" id="IPR023696">
    <property type="entry name" value="Ureohydrolase_dom_sf"/>
</dbReference>
<evidence type="ECO:0000313" key="16">
    <source>
        <dbReference type="Proteomes" id="UP001054837"/>
    </source>
</evidence>
<evidence type="ECO:0000256" key="4">
    <source>
        <dbReference type="ARBA" id="ARBA00022491"/>
    </source>
</evidence>
<accession>A0AAV4R8U3</accession>
<evidence type="ECO:0000256" key="13">
    <source>
        <dbReference type="ARBA" id="ARBA00072450"/>
    </source>
</evidence>
<dbReference type="SUPFAM" id="SSF52768">
    <property type="entry name" value="Arginase/deacetylase"/>
    <property type="match status" value="1"/>
</dbReference>
<keyword evidence="4" id="KW-0678">Repressor</keyword>
<keyword evidence="7" id="KW-0805">Transcription regulation</keyword>
<dbReference type="Proteomes" id="UP001054837">
    <property type="component" value="Unassembled WGS sequence"/>
</dbReference>
<comment type="subcellular location">
    <subcellularLocation>
        <location evidence="1">Nucleus</location>
    </subcellularLocation>
</comment>
<comment type="function">
    <text evidence="11">Responsible for the deacetylation of lysine residues on the N-terminal part of the core histones (H2A, H2B, H3 and H4). Histone deacetylation gives a tag for epigenetic repression and plays an important role in transcriptional regulation, cell cycle progression and developmental events. Histone deacetylases act via the formation of large multiprotein complexes.</text>
</comment>
<reference evidence="15 16" key="1">
    <citation type="submission" date="2021-06" db="EMBL/GenBank/DDBJ databases">
        <title>Caerostris darwini draft genome.</title>
        <authorList>
            <person name="Kono N."/>
            <person name="Arakawa K."/>
        </authorList>
    </citation>
    <scope>NUCLEOTIDE SEQUENCE [LARGE SCALE GENOMIC DNA]</scope>
</reference>
<dbReference type="InterPro" id="IPR037138">
    <property type="entry name" value="His_deacetylse_dom_sf"/>
</dbReference>
<evidence type="ECO:0000256" key="2">
    <source>
        <dbReference type="ARBA" id="ARBA00005947"/>
    </source>
</evidence>
<comment type="subunit">
    <text evidence="12">Interacts with HDAC6.</text>
</comment>
<keyword evidence="5" id="KW-0378">Hydrolase</keyword>
<comment type="similarity">
    <text evidence="2">Belongs to the histone deacetylase family.</text>
</comment>
<dbReference type="PANTHER" id="PTHR10625:SF23">
    <property type="entry name" value="HISTONE DEACETYLASE 11"/>
    <property type="match status" value="1"/>
</dbReference>
<evidence type="ECO:0000256" key="10">
    <source>
        <dbReference type="ARBA" id="ARBA00048287"/>
    </source>
</evidence>
<dbReference type="GO" id="GO:0040029">
    <property type="term" value="P:epigenetic regulation of gene expression"/>
    <property type="evidence" value="ECO:0007669"/>
    <property type="project" value="TreeGrafter"/>
</dbReference>
<dbReference type="AlphaFoldDB" id="A0AAV4R8U3"/>
<proteinExistence type="inferred from homology"/>
<keyword evidence="9" id="KW-0539">Nucleus</keyword>
<dbReference type="Pfam" id="PF00850">
    <property type="entry name" value="Hist_deacetyl"/>
    <property type="match status" value="1"/>
</dbReference>
<evidence type="ECO:0000256" key="3">
    <source>
        <dbReference type="ARBA" id="ARBA00012111"/>
    </source>
</evidence>
<evidence type="ECO:0000256" key="8">
    <source>
        <dbReference type="ARBA" id="ARBA00023163"/>
    </source>
</evidence>
<dbReference type="InterPro" id="IPR000286">
    <property type="entry name" value="HDACs"/>
</dbReference>
<evidence type="ECO:0000256" key="5">
    <source>
        <dbReference type="ARBA" id="ARBA00022801"/>
    </source>
</evidence>
<evidence type="ECO:0000256" key="9">
    <source>
        <dbReference type="ARBA" id="ARBA00023242"/>
    </source>
</evidence>